<dbReference type="SUPFAM" id="SSF56349">
    <property type="entry name" value="DNA breaking-rejoining enzymes"/>
    <property type="match status" value="1"/>
</dbReference>
<accession>A0A6G2BJ25</accession>
<evidence type="ECO:0000256" key="1">
    <source>
        <dbReference type="ARBA" id="ARBA00023172"/>
    </source>
</evidence>
<dbReference type="GO" id="GO:0015074">
    <property type="term" value="P:DNA integration"/>
    <property type="evidence" value="ECO:0007669"/>
    <property type="project" value="InterPro"/>
</dbReference>
<keyword evidence="3" id="KW-1185">Reference proteome</keyword>
<dbReference type="GO" id="GO:0003677">
    <property type="term" value="F:DNA binding"/>
    <property type="evidence" value="ECO:0007669"/>
    <property type="project" value="InterPro"/>
</dbReference>
<dbReference type="InterPro" id="IPR011010">
    <property type="entry name" value="DNA_brk_join_enz"/>
</dbReference>
<dbReference type="EMBL" id="WIXO01000001">
    <property type="protein sequence ID" value="MTE22214.1"/>
    <property type="molecule type" value="Genomic_DNA"/>
</dbReference>
<proteinExistence type="predicted"/>
<reference evidence="2 3" key="1">
    <citation type="submission" date="2019-11" db="EMBL/GenBank/DDBJ databases">
        <authorList>
            <person name="Yuan L."/>
        </authorList>
    </citation>
    <scope>NUCLEOTIDE SEQUENCE [LARGE SCALE GENOMIC DNA]</scope>
    <source>
        <strain evidence="2 3">TRM43335</strain>
    </source>
</reference>
<sequence>MTLTDDRITAERLDELLGDDSVPLAHRALWLLLWECEVKVLDLLSLTRGDIDLAGRRVAGASGRTVAEGEVFLSDRAVELLTELIGDRGAGPLFAVGDRSLGWEEVVRTAEERGHGVHAFRTGGKSHRRGDLPEAGE</sequence>
<name>A0A6G2BJ25_9ACTN</name>
<dbReference type="GO" id="GO:0006310">
    <property type="term" value="P:DNA recombination"/>
    <property type="evidence" value="ECO:0007669"/>
    <property type="project" value="UniProtKB-KW"/>
</dbReference>
<comment type="caution">
    <text evidence="2">The sequence shown here is derived from an EMBL/GenBank/DDBJ whole genome shotgun (WGS) entry which is preliminary data.</text>
</comment>
<dbReference type="RefSeq" id="WP_155072741.1">
    <property type="nucleotide sequence ID" value="NZ_WIXO01000001.1"/>
</dbReference>
<evidence type="ECO:0000313" key="3">
    <source>
        <dbReference type="Proteomes" id="UP000473014"/>
    </source>
</evidence>
<dbReference type="OrthoDB" id="4168282at2"/>
<gene>
    <name evidence="2" type="ORF">F0L17_24560</name>
</gene>
<protein>
    <submittedName>
        <fullName evidence="2">Tyrosine-type recombinase/integrase</fullName>
    </submittedName>
</protein>
<organism evidence="2 3">
    <name type="scientific">Streptomyces taklimakanensis</name>
    <dbReference type="NCBI Taxonomy" id="2569853"/>
    <lineage>
        <taxon>Bacteria</taxon>
        <taxon>Bacillati</taxon>
        <taxon>Actinomycetota</taxon>
        <taxon>Actinomycetes</taxon>
        <taxon>Kitasatosporales</taxon>
        <taxon>Streptomycetaceae</taxon>
        <taxon>Streptomyces</taxon>
    </lineage>
</organism>
<dbReference type="AlphaFoldDB" id="A0A6G2BJ25"/>
<dbReference type="Gene3D" id="1.10.443.10">
    <property type="entry name" value="Intergrase catalytic core"/>
    <property type="match status" value="1"/>
</dbReference>
<dbReference type="InterPro" id="IPR013762">
    <property type="entry name" value="Integrase-like_cat_sf"/>
</dbReference>
<keyword evidence="1" id="KW-0233">DNA recombination</keyword>
<evidence type="ECO:0000313" key="2">
    <source>
        <dbReference type="EMBL" id="MTE22214.1"/>
    </source>
</evidence>
<dbReference type="Proteomes" id="UP000473014">
    <property type="component" value="Unassembled WGS sequence"/>
</dbReference>